<protein>
    <submittedName>
        <fullName evidence="2">Uncharacterized protein</fullName>
    </submittedName>
</protein>
<feature type="chain" id="PRO_5002545004" evidence="1">
    <location>
        <begin position="22"/>
        <end position="316"/>
    </location>
</feature>
<proteinExistence type="predicted"/>
<evidence type="ECO:0000256" key="1">
    <source>
        <dbReference type="SAM" id="SignalP"/>
    </source>
</evidence>
<gene>
    <name evidence="2" type="ORF">UCDDA912_g10582</name>
</gene>
<reference evidence="2 3" key="1">
    <citation type="submission" date="2015-05" db="EMBL/GenBank/DDBJ databases">
        <title>Distinctive expansion of gene families associated with plant cell wall degradation and secondary metabolism in the genomes of grapevine trunk pathogens.</title>
        <authorList>
            <person name="Lawrence D.P."/>
            <person name="Travadon R."/>
            <person name="Rolshausen P.E."/>
            <person name="Baumgartner K."/>
        </authorList>
    </citation>
    <scope>NUCLEOTIDE SEQUENCE [LARGE SCALE GENOMIC DNA]</scope>
    <source>
        <strain evidence="2">DA912</strain>
    </source>
</reference>
<evidence type="ECO:0000313" key="2">
    <source>
        <dbReference type="EMBL" id="KKY29488.1"/>
    </source>
</evidence>
<dbReference type="EMBL" id="LCUC01000748">
    <property type="protein sequence ID" value="KKY29488.1"/>
    <property type="molecule type" value="Genomic_DNA"/>
</dbReference>
<name>A0A0G2H2F6_9PEZI</name>
<evidence type="ECO:0000313" key="3">
    <source>
        <dbReference type="Proteomes" id="UP000034680"/>
    </source>
</evidence>
<reference evidence="2 3" key="2">
    <citation type="submission" date="2015-05" db="EMBL/GenBank/DDBJ databases">
        <authorList>
            <person name="Morales-Cruz A."/>
            <person name="Amrine K.C."/>
            <person name="Cantu D."/>
        </authorList>
    </citation>
    <scope>NUCLEOTIDE SEQUENCE [LARGE SCALE GENOMIC DNA]</scope>
    <source>
        <strain evidence="2">DA912</strain>
    </source>
</reference>
<dbReference type="InterPro" id="IPR037176">
    <property type="entry name" value="Osmotin/thaumatin-like_sf"/>
</dbReference>
<accession>A0A0G2H2F6</accession>
<dbReference type="OrthoDB" id="430315at2759"/>
<keyword evidence="3" id="KW-1185">Reference proteome</keyword>
<sequence length="316" mass="33251">MNAPFILFLAFLELVANMSLAIPANPGRGFTTIASGIFNSGVEGTLMESTIAPQKTGGGRDYNVEDIPIGPEFMTFTVVNKHTASISTTHVVGAGAPTAVSGPVGAGTMAPNASSSFVVPVNWTGNVAVIDAAYSLTGDVSLIEANYVQTWDSKIAVTDVDISYVNGFTLPIICFCNGKQVTGCMKDLFTLGDCIKTDEQDACINPERGDDLTYTAAPFFQPCQGQAYTFPNDHAANSWVGGAFLPWIAGMAIDSDAVVLKLNLSRPHCFPEPQLAVAQGRLHADPAELSLKGDVSGSVLEGPSDTTVFGFERANQ</sequence>
<dbReference type="Proteomes" id="UP000034680">
    <property type="component" value="Unassembled WGS sequence"/>
</dbReference>
<comment type="caution">
    <text evidence="2">The sequence shown here is derived from an EMBL/GenBank/DDBJ whole genome shotgun (WGS) entry which is preliminary data.</text>
</comment>
<feature type="signal peptide" evidence="1">
    <location>
        <begin position="1"/>
        <end position="21"/>
    </location>
</feature>
<organism evidence="2 3">
    <name type="scientific">Diaporthe ampelina</name>
    <dbReference type="NCBI Taxonomy" id="1214573"/>
    <lineage>
        <taxon>Eukaryota</taxon>
        <taxon>Fungi</taxon>
        <taxon>Dikarya</taxon>
        <taxon>Ascomycota</taxon>
        <taxon>Pezizomycotina</taxon>
        <taxon>Sordariomycetes</taxon>
        <taxon>Sordariomycetidae</taxon>
        <taxon>Diaporthales</taxon>
        <taxon>Diaporthaceae</taxon>
        <taxon>Diaporthe</taxon>
    </lineage>
</organism>
<dbReference type="AlphaFoldDB" id="A0A0G2H2F6"/>
<dbReference type="SUPFAM" id="SSF49870">
    <property type="entry name" value="Osmotin, thaumatin-like protein"/>
    <property type="match status" value="1"/>
</dbReference>
<keyword evidence="1" id="KW-0732">Signal</keyword>